<accession>A0AAD6G2E3</accession>
<dbReference type="RefSeq" id="XP_056765020.1">
    <property type="nucleotide sequence ID" value="XM_056909316.1"/>
</dbReference>
<organism evidence="1 2">
    <name type="scientific">Penicillium daleae</name>
    <dbReference type="NCBI Taxonomy" id="63821"/>
    <lineage>
        <taxon>Eukaryota</taxon>
        <taxon>Fungi</taxon>
        <taxon>Dikarya</taxon>
        <taxon>Ascomycota</taxon>
        <taxon>Pezizomycotina</taxon>
        <taxon>Eurotiomycetes</taxon>
        <taxon>Eurotiomycetidae</taxon>
        <taxon>Eurotiales</taxon>
        <taxon>Aspergillaceae</taxon>
        <taxon>Penicillium</taxon>
    </lineage>
</organism>
<reference evidence="1" key="1">
    <citation type="submission" date="2022-12" db="EMBL/GenBank/DDBJ databases">
        <authorList>
            <person name="Petersen C."/>
        </authorList>
    </citation>
    <scope>NUCLEOTIDE SEQUENCE</scope>
    <source>
        <strain evidence="1">IBT 16125</strain>
    </source>
</reference>
<keyword evidence="2" id="KW-1185">Reference proteome</keyword>
<sequence>MLCTNIATTLGHLDEHSRNVIMGHARSGTFAYYVSVRDDTQFAFMETPARDALLKLACNSSLTRDASAPQDLTEPQKRSLEYDQELNRLKRECQGIRSDLIAEFHQLNKARCADPGRYNANRNLQNKVKARRKKIHDEAKEKVRAEFFENIGNHIIDQNYQGNPMKFEPDMSHIQPERKELADLEFKNRDVDTVDDAELIEDRIRSLELRLRLHGLHVPKALRKRVRFESMPLIKSEPQSFPWKSATGLECPACLGVPHTHPVAKQFEYSRKDALQRHFRTHRLPKTFPKGRQCDIPSCSEVLFTLPQYMLHQAECHNILL</sequence>
<gene>
    <name evidence="1" type="ORF">N7458_005934</name>
</gene>
<name>A0AAD6G2E3_9EURO</name>
<dbReference type="Proteomes" id="UP001213681">
    <property type="component" value="Unassembled WGS sequence"/>
</dbReference>
<proteinExistence type="predicted"/>
<protein>
    <submittedName>
        <fullName evidence="1">Uncharacterized protein</fullName>
    </submittedName>
</protein>
<dbReference type="InterPro" id="IPR021842">
    <property type="entry name" value="DUF3435"/>
</dbReference>
<dbReference type="PANTHER" id="PTHR37535">
    <property type="entry name" value="FLUG DOMAIN PROTEIN"/>
    <property type="match status" value="1"/>
</dbReference>
<dbReference type="GeneID" id="81599559"/>
<evidence type="ECO:0000313" key="2">
    <source>
        <dbReference type="Proteomes" id="UP001213681"/>
    </source>
</evidence>
<dbReference type="PANTHER" id="PTHR37535:SF4">
    <property type="entry name" value="FLUG DOMAIN-CONTAINING PROTEIN"/>
    <property type="match status" value="1"/>
</dbReference>
<dbReference type="Pfam" id="PF11917">
    <property type="entry name" value="DUF3435"/>
    <property type="match status" value="1"/>
</dbReference>
<comment type="caution">
    <text evidence="1">The sequence shown here is derived from an EMBL/GenBank/DDBJ whole genome shotgun (WGS) entry which is preliminary data.</text>
</comment>
<dbReference type="EMBL" id="JAPVEA010000006">
    <property type="protein sequence ID" value="KAJ5449485.1"/>
    <property type="molecule type" value="Genomic_DNA"/>
</dbReference>
<evidence type="ECO:0000313" key="1">
    <source>
        <dbReference type="EMBL" id="KAJ5449485.1"/>
    </source>
</evidence>
<reference evidence="1" key="2">
    <citation type="journal article" date="2023" name="IMA Fungus">
        <title>Comparative genomic study of the Penicillium genus elucidates a diverse pangenome and 15 lateral gene transfer events.</title>
        <authorList>
            <person name="Petersen C."/>
            <person name="Sorensen T."/>
            <person name="Nielsen M.R."/>
            <person name="Sondergaard T.E."/>
            <person name="Sorensen J.L."/>
            <person name="Fitzpatrick D.A."/>
            <person name="Frisvad J.C."/>
            <person name="Nielsen K.L."/>
        </authorList>
    </citation>
    <scope>NUCLEOTIDE SEQUENCE</scope>
    <source>
        <strain evidence="1">IBT 16125</strain>
    </source>
</reference>
<dbReference type="AlphaFoldDB" id="A0AAD6G2E3"/>